<dbReference type="Pfam" id="PF01171">
    <property type="entry name" value="ATP_bind_3"/>
    <property type="match status" value="1"/>
</dbReference>
<proteinExistence type="inferred from homology"/>
<reference evidence="10 11" key="1">
    <citation type="submission" date="2019-09" db="EMBL/GenBank/DDBJ databases">
        <title>Complete genome sequence of Sporolactobacillus terrae 70-3.</title>
        <authorList>
            <person name="Tanaka N."/>
            <person name="Shiwa Y."/>
            <person name="Fujita N."/>
            <person name="Tanasupawat S."/>
        </authorList>
    </citation>
    <scope>NUCLEOTIDE SEQUENCE [LARGE SCALE GENOMIC DNA]</scope>
    <source>
        <strain evidence="10 11">70-3</strain>
    </source>
</reference>
<dbReference type="InterPro" id="IPR012094">
    <property type="entry name" value="tRNA_Ile_lys_synt"/>
</dbReference>
<dbReference type="Gene3D" id="3.30.465.60">
    <property type="match status" value="1"/>
</dbReference>
<evidence type="ECO:0000256" key="8">
    <source>
        <dbReference type="HAMAP-Rule" id="MF_01161"/>
    </source>
</evidence>
<dbReference type="InterPro" id="IPR014729">
    <property type="entry name" value="Rossmann-like_a/b/a_fold"/>
</dbReference>
<dbReference type="InterPro" id="IPR012795">
    <property type="entry name" value="tRNA_Ile_lys_synt_N"/>
</dbReference>
<dbReference type="Pfam" id="PF09179">
    <property type="entry name" value="TilS"/>
    <property type="match status" value="1"/>
</dbReference>
<dbReference type="HAMAP" id="MF_01161">
    <property type="entry name" value="tRNA_Ile_lys_synt"/>
    <property type="match status" value="1"/>
</dbReference>
<sequence>MTVNENVTQFIERHHLIQRGSRLLLGVSGGADSMALLLYFEKKQREWGLELAVCSVDHALRGKDSSEDLNYVACFCAERDILFIGKKVDARAWSHAQKISLEAAARALRYRAFAEAMDSFRADALVLAHHGDDQVETMLMRAVRGTVGIGRAGIPVRRPFAGKTLVRPFLSQTKRDLERYCAANGIVPRNDPSNQSDVHTRNRFRKYVLPFLKKENPKIHLKFQYESERMSEDESLLNELAKAQLKSVTLKKQKSIYALSIPDLLAVHPALQRRTIHLVLCYLYTNQQLQPMHQPIHIEGLLQFLHAGRSSGYMTLPGGLTASISYETCMIGFLPAEDEVSKPIKLTIPGQTDCPSGTFEADALGIDFLKRDALDASCLIFDPADVSLPLYVRTIRPGDRMRPNGMTGSQKIQRIFINAKVDRNQRNRWPLITDSDGRILWLPLLKRGIAWPSPRISEKKEYVKLKFIPFSGFGRTQA</sequence>
<name>A0A5K7WSV1_9BACL</name>
<dbReference type="SUPFAM" id="SSF52402">
    <property type="entry name" value="Adenine nucleotide alpha hydrolases-like"/>
    <property type="match status" value="1"/>
</dbReference>
<dbReference type="AlphaFoldDB" id="A0A5K7WSV1"/>
<keyword evidence="6 8" id="KW-0067">ATP-binding</keyword>
<dbReference type="RefSeq" id="WP_152080035.1">
    <property type="nucleotide sequence ID" value="NZ_AP021853.1"/>
</dbReference>
<protein>
    <recommendedName>
        <fullName evidence="8">tRNA(Ile)-lysidine synthase</fullName>
        <ecNumber evidence="8">6.3.4.19</ecNumber>
    </recommendedName>
    <alternativeName>
        <fullName evidence="8">tRNA(Ile)-2-lysyl-cytidine synthase</fullName>
    </alternativeName>
    <alternativeName>
        <fullName evidence="8">tRNA(Ile)-lysidine synthetase</fullName>
    </alternativeName>
</protein>
<evidence type="ECO:0000256" key="5">
    <source>
        <dbReference type="ARBA" id="ARBA00022741"/>
    </source>
</evidence>
<dbReference type="NCBIfam" id="TIGR02433">
    <property type="entry name" value="lysidine_TilS_C"/>
    <property type="match status" value="1"/>
</dbReference>
<evidence type="ECO:0000256" key="7">
    <source>
        <dbReference type="ARBA" id="ARBA00048539"/>
    </source>
</evidence>
<evidence type="ECO:0000259" key="9">
    <source>
        <dbReference type="SMART" id="SM00977"/>
    </source>
</evidence>
<evidence type="ECO:0000256" key="4">
    <source>
        <dbReference type="ARBA" id="ARBA00022694"/>
    </source>
</evidence>
<dbReference type="Pfam" id="PF11734">
    <property type="entry name" value="TilS_C"/>
    <property type="match status" value="1"/>
</dbReference>
<keyword evidence="5 8" id="KW-0547">Nucleotide-binding</keyword>
<gene>
    <name evidence="8 10" type="primary">tilS</name>
    <name evidence="10" type="ORF">St703_00770</name>
</gene>
<dbReference type="GO" id="GO:0005524">
    <property type="term" value="F:ATP binding"/>
    <property type="evidence" value="ECO:0007669"/>
    <property type="project" value="UniProtKB-UniRule"/>
</dbReference>
<dbReference type="SUPFAM" id="SSF56037">
    <property type="entry name" value="PheT/TilS domain"/>
    <property type="match status" value="1"/>
</dbReference>
<comment type="similarity">
    <text evidence="8">Belongs to the tRNA(Ile)-lysidine synthase family.</text>
</comment>
<evidence type="ECO:0000256" key="6">
    <source>
        <dbReference type="ARBA" id="ARBA00022840"/>
    </source>
</evidence>
<keyword evidence="3 8" id="KW-0436">Ligase</keyword>
<feature type="domain" description="Lysidine-tRNA(Ile) synthetase C-terminal" evidence="9">
    <location>
        <begin position="390"/>
        <end position="465"/>
    </location>
</feature>
<dbReference type="NCBIfam" id="TIGR02432">
    <property type="entry name" value="lysidine_TilS_N"/>
    <property type="match status" value="1"/>
</dbReference>
<dbReference type="InterPro" id="IPR012796">
    <property type="entry name" value="Lysidine-tRNA-synth_C"/>
</dbReference>
<dbReference type="CDD" id="cd01992">
    <property type="entry name" value="TilS_N"/>
    <property type="match status" value="1"/>
</dbReference>
<dbReference type="EMBL" id="AP021853">
    <property type="protein sequence ID" value="BBN97372.1"/>
    <property type="molecule type" value="Genomic_DNA"/>
</dbReference>
<comment type="catalytic activity">
    <reaction evidence="7 8">
        <text>cytidine(34) in tRNA(Ile2) + L-lysine + ATP = lysidine(34) in tRNA(Ile2) + AMP + diphosphate + H(+)</text>
        <dbReference type="Rhea" id="RHEA:43744"/>
        <dbReference type="Rhea" id="RHEA-COMP:10625"/>
        <dbReference type="Rhea" id="RHEA-COMP:10670"/>
        <dbReference type="ChEBI" id="CHEBI:15378"/>
        <dbReference type="ChEBI" id="CHEBI:30616"/>
        <dbReference type="ChEBI" id="CHEBI:32551"/>
        <dbReference type="ChEBI" id="CHEBI:33019"/>
        <dbReference type="ChEBI" id="CHEBI:82748"/>
        <dbReference type="ChEBI" id="CHEBI:83665"/>
        <dbReference type="ChEBI" id="CHEBI:456215"/>
        <dbReference type="EC" id="6.3.4.19"/>
    </reaction>
</comment>
<dbReference type="SMART" id="SM00977">
    <property type="entry name" value="TilS_C"/>
    <property type="match status" value="1"/>
</dbReference>
<evidence type="ECO:0000256" key="3">
    <source>
        <dbReference type="ARBA" id="ARBA00022598"/>
    </source>
</evidence>
<dbReference type="PANTHER" id="PTHR43033">
    <property type="entry name" value="TRNA(ILE)-LYSIDINE SYNTHASE-RELATED"/>
    <property type="match status" value="1"/>
</dbReference>
<accession>A0A5K7WSV1</accession>
<organism evidence="10 11">
    <name type="scientific">Sporolactobacillus terrae</name>
    <dbReference type="NCBI Taxonomy" id="269673"/>
    <lineage>
        <taxon>Bacteria</taxon>
        <taxon>Bacillati</taxon>
        <taxon>Bacillota</taxon>
        <taxon>Bacilli</taxon>
        <taxon>Bacillales</taxon>
        <taxon>Sporolactobacillaceae</taxon>
        <taxon>Sporolactobacillus</taxon>
    </lineage>
</organism>
<evidence type="ECO:0000313" key="11">
    <source>
        <dbReference type="Proteomes" id="UP000326951"/>
    </source>
</evidence>
<comment type="domain">
    <text evidence="8">The N-terminal region contains the highly conserved SGGXDS motif, predicted to be a P-loop motif involved in ATP binding.</text>
</comment>
<comment type="subcellular location">
    <subcellularLocation>
        <location evidence="1 8">Cytoplasm</location>
    </subcellularLocation>
</comment>
<dbReference type="SUPFAM" id="SSF82829">
    <property type="entry name" value="MesJ substrate recognition domain-like"/>
    <property type="match status" value="1"/>
</dbReference>
<dbReference type="InterPro" id="IPR011063">
    <property type="entry name" value="TilS/TtcA_N"/>
</dbReference>
<dbReference type="Gene3D" id="3.40.50.620">
    <property type="entry name" value="HUPs"/>
    <property type="match status" value="1"/>
</dbReference>
<dbReference type="GO" id="GO:0005737">
    <property type="term" value="C:cytoplasm"/>
    <property type="evidence" value="ECO:0007669"/>
    <property type="project" value="UniProtKB-SubCell"/>
</dbReference>
<feature type="binding site" evidence="8">
    <location>
        <begin position="28"/>
        <end position="33"/>
    </location>
    <ligand>
        <name>ATP</name>
        <dbReference type="ChEBI" id="CHEBI:30616"/>
    </ligand>
</feature>
<keyword evidence="2 8" id="KW-0963">Cytoplasm</keyword>
<comment type="function">
    <text evidence="8">Ligates lysine onto the cytidine present at position 34 of the AUA codon-specific tRNA(Ile) that contains the anticodon CAU, in an ATP-dependent manner. Cytidine is converted to lysidine, thus changing the amino acid specificity of the tRNA from methionine to isoleucine.</text>
</comment>
<dbReference type="InterPro" id="IPR015262">
    <property type="entry name" value="tRNA_Ile_lys_synt_subst-bd"/>
</dbReference>
<keyword evidence="4 8" id="KW-0819">tRNA processing</keyword>
<dbReference type="Proteomes" id="UP000326951">
    <property type="component" value="Chromosome"/>
</dbReference>
<dbReference type="EC" id="6.3.4.19" evidence="8"/>
<evidence type="ECO:0000256" key="2">
    <source>
        <dbReference type="ARBA" id="ARBA00022490"/>
    </source>
</evidence>
<dbReference type="PANTHER" id="PTHR43033:SF1">
    <property type="entry name" value="TRNA(ILE)-LYSIDINE SYNTHASE-RELATED"/>
    <property type="match status" value="1"/>
</dbReference>
<evidence type="ECO:0000313" key="10">
    <source>
        <dbReference type="EMBL" id="BBN97372.1"/>
    </source>
</evidence>
<evidence type="ECO:0000256" key="1">
    <source>
        <dbReference type="ARBA" id="ARBA00004496"/>
    </source>
</evidence>
<dbReference type="GO" id="GO:0006400">
    <property type="term" value="P:tRNA modification"/>
    <property type="evidence" value="ECO:0007669"/>
    <property type="project" value="UniProtKB-UniRule"/>
</dbReference>
<dbReference type="GO" id="GO:0032267">
    <property type="term" value="F:tRNA(Ile)-lysidine synthase activity"/>
    <property type="evidence" value="ECO:0007669"/>
    <property type="project" value="UniProtKB-EC"/>
</dbReference>